<protein>
    <recommendedName>
        <fullName evidence="1">Cyclophilin-like domain-containing protein</fullName>
    </recommendedName>
</protein>
<dbReference type="Proteomes" id="UP000186890">
    <property type="component" value="Unassembled WGS sequence"/>
</dbReference>
<dbReference type="RefSeq" id="WP_075103884.1">
    <property type="nucleotide sequence ID" value="NZ_MSJM01000001.1"/>
</dbReference>
<dbReference type="InterPro" id="IPR041183">
    <property type="entry name" value="Cyclophilin-like"/>
</dbReference>
<proteinExistence type="predicted"/>
<name>A0A1Q8EAM4_9STRE</name>
<reference evidence="3" key="1">
    <citation type="submission" date="2016-12" db="EMBL/GenBank/DDBJ databases">
        <authorList>
            <person name="Gulvik C.A."/>
        </authorList>
    </citation>
    <scope>NUCLEOTIDE SEQUENCE [LARGE SCALE GENOMIC DNA]</scope>
    <source>
        <strain evidence="3">NED12-00049-6B</strain>
    </source>
</reference>
<evidence type="ECO:0000313" key="2">
    <source>
        <dbReference type="EMBL" id="OLF48839.1"/>
    </source>
</evidence>
<organism evidence="2 3">
    <name type="scientific">Streptococcus cuniculi</name>
    <dbReference type="NCBI Taxonomy" id="1432788"/>
    <lineage>
        <taxon>Bacteria</taxon>
        <taxon>Bacillati</taxon>
        <taxon>Bacillota</taxon>
        <taxon>Bacilli</taxon>
        <taxon>Lactobacillales</taxon>
        <taxon>Streptococcaceae</taxon>
        <taxon>Streptococcus</taxon>
    </lineage>
</organism>
<dbReference type="EMBL" id="MSJM01000001">
    <property type="protein sequence ID" value="OLF48839.1"/>
    <property type="molecule type" value="Genomic_DNA"/>
</dbReference>
<dbReference type="SUPFAM" id="SSF50891">
    <property type="entry name" value="Cyclophilin-like"/>
    <property type="match status" value="1"/>
</dbReference>
<accession>A0A1Q8EAM4</accession>
<dbReference type="AlphaFoldDB" id="A0A1Q8EAM4"/>
<keyword evidence="3" id="KW-1185">Reference proteome</keyword>
<evidence type="ECO:0000313" key="3">
    <source>
        <dbReference type="Proteomes" id="UP000186890"/>
    </source>
</evidence>
<gene>
    <name evidence="2" type="ORF">BU202_00685</name>
</gene>
<comment type="caution">
    <text evidence="2">The sequence shown here is derived from an EMBL/GenBank/DDBJ whole genome shotgun (WGS) entry which is preliminary data.</text>
</comment>
<evidence type="ECO:0000259" key="1">
    <source>
        <dbReference type="Pfam" id="PF18050"/>
    </source>
</evidence>
<dbReference type="OrthoDB" id="9801466at2"/>
<dbReference type="Gene3D" id="2.40.100.20">
    <property type="match status" value="1"/>
</dbReference>
<sequence>MAEQTISKITIQIGREQFRVSLEDNQATRELVALLKEATVTVDVSDYDGFEKVGSLGSPLTSSDQKMATQNGDIVLYNSRQLVLFYGSNTWSYTKIGSVTDKEGWKQALERAGDSLTVSLIL</sequence>
<dbReference type="Pfam" id="PF18050">
    <property type="entry name" value="Cyclophil_like2"/>
    <property type="match status" value="1"/>
</dbReference>
<dbReference type="InterPro" id="IPR029000">
    <property type="entry name" value="Cyclophilin-like_dom_sf"/>
</dbReference>
<feature type="domain" description="Cyclophilin-like" evidence="1">
    <location>
        <begin position="11"/>
        <end position="119"/>
    </location>
</feature>